<accession>A0A366MBH2</accession>
<sequence length="57" mass="6316">MNGTDNIIDNDKIPISMIYVNNESIGHFNLDTINVLVDYGISEIILVLMGNALLHSK</sequence>
<comment type="caution">
    <text evidence="1">The sequence shown here is derived from an EMBL/GenBank/DDBJ whole genome shotgun (WGS) entry which is preliminary data.</text>
</comment>
<evidence type="ECO:0000313" key="2">
    <source>
        <dbReference type="Proteomes" id="UP000253099"/>
    </source>
</evidence>
<evidence type="ECO:0000313" key="1">
    <source>
        <dbReference type="EMBL" id="RBQ23581.1"/>
    </source>
</evidence>
<gene>
    <name evidence="1" type="ORF">ALNOE001_08650</name>
</gene>
<dbReference type="Proteomes" id="UP000253099">
    <property type="component" value="Unassembled WGS sequence"/>
</dbReference>
<organism evidence="1 2">
    <name type="scientific">Candidatus Methanobinarius endosymbioticus</name>
    <dbReference type="NCBI Taxonomy" id="2006182"/>
    <lineage>
        <taxon>Archaea</taxon>
        <taxon>Methanobacteriati</taxon>
        <taxon>Methanobacteriota</taxon>
        <taxon>Methanomada group</taxon>
        <taxon>Methanobacteria</taxon>
        <taxon>Methanobacteriales</taxon>
        <taxon>Methanobacteriaceae</taxon>
        <taxon>Candidatus Methanobinarius</taxon>
    </lineage>
</organism>
<dbReference type="EMBL" id="NIZT01000023">
    <property type="protein sequence ID" value="RBQ23581.1"/>
    <property type="molecule type" value="Genomic_DNA"/>
</dbReference>
<protein>
    <submittedName>
        <fullName evidence="1">Uncharacterized protein</fullName>
    </submittedName>
</protein>
<dbReference type="AlphaFoldDB" id="A0A366MBH2"/>
<proteinExistence type="predicted"/>
<reference evidence="1 2" key="1">
    <citation type="submission" date="2018-06" db="EMBL/GenBank/DDBJ databases">
        <title>Genomic insight into two independent archaeal endosymbiosis events.</title>
        <authorList>
            <person name="Lind A.E."/>
            <person name="Lewis W.H."/>
            <person name="Spang A."/>
            <person name="Guy L."/>
            <person name="Embley M.T."/>
            <person name="Ettema T.J.G."/>
        </authorList>
    </citation>
    <scope>NUCLEOTIDE SEQUENCE [LARGE SCALE GENOMIC DNA]</scope>
    <source>
        <strain evidence="1">NOE</strain>
    </source>
</reference>
<keyword evidence="2" id="KW-1185">Reference proteome</keyword>
<name>A0A366MBH2_9EURY</name>